<dbReference type="Proteomes" id="UP000176965">
    <property type="component" value="Unassembled WGS sequence"/>
</dbReference>
<evidence type="ECO:0000256" key="3">
    <source>
        <dbReference type="ARBA" id="ARBA00022475"/>
    </source>
</evidence>
<dbReference type="SMART" id="SM00843">
    <property type="entry name" value="Ftsk_gamma"/>
    <property type="match status" value="1"/>
</dbReference>
<keyword evidence="6 14" id="KW-0547">Nucleotide-binding</keyword>
<dbReference type="Pfam" id="PF01580">
    <property type="entry name" value="FtsK_SpoIIIE"/>
    <property type="match status" value="1"/>
</dbReference>
<evidence type="ECO:0000256" key="1">
    <source>
        <dbReference type="ARBA" id="ARBA00004651"/>
    </source>
</evidence>
<dbReference type="Gene3D" id="3.40.50.300">
    <property type="entry name" value="P-loop containing nucleotide triphosphate hydrolases"/>
    <property type="match status" value="1"/>
</dbReference>
<feature type="transmembrane region" description="Helical" evidence="16">
    <location>
        <begin position="60"/>
        <end position="85"/>
    </location>
</feature>
<dbReference type="SUPFAM" id="SSF46785">
    <property type="entry name" value="Winged helix' DNA-binding domain"/>
    <property type="match status" value="1"/>
</dbReference>
<dbReference type="GO" id="GO:0005524">
    <property type="term" value="F:ATP binding"/>
    <property type="evidence" value="ECO:0007669"/>
    <property type="project" value="UniProtKB-UniRule"/>
</dbReference>
<feature type="compositionally biased region" description="Polar residues" evidence="15">
    <location>
        <begin position="207"/>
        <end position="223"/>
    </location>
</feature>
<keyword evidence="10" id="KW-0238">DNA-binding</keyword>
<evidence type="ECO:0000256" key="2">
    <source>
        <dbReference type="ARBA" id="ARBA00006474"/>
    </source>
</evidence>
<evidence type="ECO:0000256" key="13">
    <source>
        <dbReference type="ARBA" id="ARBA00025923"/>
    </source>
</evidence>
<comment type="similarity">
    <text evidence="2">Belongs to the FtsK/SpoIIIE/SftA family.</text>
</comment>
<dbReference type="InterPro" id="IPR036388">
    <property type="entry name" value="WH-like_DNA-bd_sf"/>
</dbReference>
<keyword evidence="12" id="KW-0131">Cell cycle</keyword>
<sequence>MSKKNKSNISNIPLPSNPLRNLKKETRHSILAIVFFVLALLTLLASLDLAGVVGEKFLNWFSYLFGRIGYFLMPIIFILLSFSFLKHEEKEFSGLKTTGALLFFISGLGITDTTAKLLAWVDPYNGGILGWLISSPLLKLFGNTTTLIILFALIIISCLILFEAELTLDTICFWRRFKKEKDVEEETEEVEVEIAEPEKLEVKKENTTAANPSLHSQNWQAGLTNEGKRKTEEKKEDEMDIALRHNPGVKEFIPPPLSLLESDRGKPGTGDIKANANIIKRTLQKFGIDVEMDEVTIGPSVTRYAIKPAEGVKLSKIVSLQDNLAYALAAHPIRIEAPIPGKSLVGIEIPNTTKTTVGLASLLTSDKYSESEKPLLVSLGKGISGDAHFANLAKMPHVLIAGATGSGKSVTIHAIITSLLYRNSPELLKFIMIDPKRVELTLYNKIPHLLTPVITEAKKTILALKWAGKEMDRRYDILEEHACKDIDSYHKNILTPALQKLKETKDKGRDESKIEVPETMPFIVIVIDELADIMMTYPRELESAIVRLAQMSRAVGIHLILSTQRPSVNVITGLIKANVPARIALQVVSQIDSRTILDGTGAEKLLGCGDMLYLGGEMSKPIRIQSAFISESEVKKVVKYLSDAYQDEIPGDGINFAETATDKNVLFEGSINDDVSDDDELYETAKEAVITAGKASTSYIQRKLSVGYARAARLIDLLEERGVIGPGSGAKPREILIGNKGYNENNTKSLEQVADKILDPNGFEEPENPKEF</sequence>
<dbReference type="Gene3D" id="3.30.980.40">
    <property type="match status" value="1"/>
</dbReference>
<dbReference type="EMBL" id="MHSQ01000032">
    <property type="protein sequence ID" value="OHA46265.1"/>
    <property type="molecule type" value="Genomic_DNA"/>
</dbReference>
<protein>
    <recommendedName>
        <fullName evidence="17">FtsK domain-containing protein</fullName>
    </recommendedName>
</protein>
<dbReference type="SUPFAM" id="SSF52540">
    <property type="entry name" value="P-loop containing nucleoside triphosphate hydrolases"/>
    <property type="match status" value="1"/>
</dbReference>
<keyword evidence="5 16" id="KW-0812">Transmembrane</keyword>
<keyword evidence="8 14" id="KW-0067">ATP-binding</keyword>
<dbReference type="GO" id="GO:0003677">
    <property type="term" value="F:DNA binding"/>
    <property type="evidence" value="ECO:0007669"/>
    <property type="project" value="UniProtKB-KW"/>
</dbReference>
<evidence type="ECO:0000256" key="14">
    <source>
        <dbReference type="PROSITE-ProRule" id="PRU00289"/>
    </source>
</evidence>
<evidence type="ECO:0000256" key="16">
    <source>
        <dbReference type="SAM" id="Phobius"/>
    </source>
</evidence>
<proteinExistence type="inferred from homology"/>
<dbReference type="InterPro" id="IPR050206">
    <property type="entry name" value="FtsK/SpoIIIE/SftA"/>
</dbReference>
<keyword evidence="7" id="KW-0159">Chromosome partition</keyword>
<dbReference type="Pfam" id="PF13491">
    <property type="entry name" value="FtsK_4TM"/>
    <property type="match status" value="1"/>
</dbReference>
<dbReference type="GO" id="GO:0007059">
    <property type="term" value="P:chromosome segregation"/>
    <property type="evidence" value="ECO:0007669"/>
    <property type="project" value="UniProtKB-KW"/>
</dbReference>
<dbReference type="SUPFAM" id="SSF103473">
    <property type="entry name" value="MFS general substrate transporter"/>
    <property type="match status" value="1"/>
</dbReference>
<dbReference type="Pfam" id="PF17854">
    <property type="entry name" value="FtsK_alpha"/>
    <property type="match status" value="1"/>
</dbReference>
<gene>
    <name evidence="18" type="ORF">A2541_02470</name>
</gene>
<dbReference type="Pfam" id="PF09397">
    <property type="entry name" value="FtsK_gamma"/>
    <property type="match status" value="1"/>
</dbReference>
<keyword evidence="11 16" id="KW-0472">Membrane</keyword>
<dbReference type="STRING" id="1802338.A2541_02470"/>
<feature type="transmembrane region" description="Helical" evidence="16">
    <location>
        <begin position="30"/>
        <end position="54"/>
    </location>
</feature>
<dbReference type="SMART" id="SM00382">
    <property type="entry name" value="AAA"/>
    <property type="match status" value="1"/>
</dbReference>
<dbReference type="Gene3D" id="1.10.10.10">
    <property type="entry name" value="Winged helix-like DNA-binding domain superfamily/Winged helix DNA-binding domain"/>
    <property type="match status" value="1"/>
</dbReference>
<evidence type="ECO:0000313" key="19">
    <source>
        <dbReference type="Proteomes" id="UP000176965"/>
    </source>
</evidence>
<dbReference type="InterPro" id="IPR003593">
    <property type="entry name" value="AAA+_ATPase"/>
</dbReference>
<evidence type="ECO:0000259" key="17">
    <source>
        <dbReference type="PROSITE" id="PS50901"/>
    </source>
</evidence>
<comment type="caution">
    <text evidence="18">The sequence shown here is derived from an EMBL/GenBank/DDBJ whole genome shotgun (WGS) entry which is preliminary data.</text>
</comment>
<dbReference type="PANTHER" id="PTHR22683">
    <property type="entry name" value="SPORULATION PROTEIN RELATED"/>
    <property type="match status" value="1"/>
</dbReference>
<dbReference type="InterPro" id="IPR002543">
    <property type="entry name" value="FtsK_dom"/>
</dbReference>
<feature type="transmembrane region" description="Helical" evidence="16">
    <location>
        <begin position="140"/>
        <end position="162"/>
    </location>
</feature>
<evidence type="ECO:0000256" key="8">
    <source>
        <dbReference type="ARBA" id="ARBA00022840"/>
    </source>
</evidence>
<organism evidence="18 19">
    <name type="scientific">Candidatus Taylorbacteria bacterium RIFOXYD2_FULL_36_9</name>
    <dbReference type="NCBI Taxonomy" id="1802338"/>
    <lineage>
        <taxon>Bacteria</taxon>
        <taxon>Candidatus Tayloriibacteriota</taxon>
    </lineage>
</organism>
<evidence type="ECO:0000256" key="4">
    <source>
        <dbReference type="ARBA" id="ARBA00022618"/>
    </source>
</evidence>
<comment type="subunit">
    <text evidence="13">Homohexamer. Forms a ring that surrounds DNA.</text>
</comment>
<feature type="transmembrane region" description="Helical" evidence="16">
    <location>
        <begin position="97"/>
        <end position="120"/>
    </location>
</feature>
<feature type="binding site" evidence="14">
    <location>
        <begin position="402"/>
        <end position="409"/>
    </location>
    <ligand>
        <name>ATP</name>
        <dbReference type="ChEBI" id="CHEBI:30616"/>
    </ligand>
</feature>
<dbReference type="PROSITE" id="PS50901">
    <property type="entry name" value="FTSK"/>
    <property type="match status" value="1"/>
</dbReference>
<name>A0A1G2PD60_9BACT</name>
<evidence type="ECO:0000256" key="15">
    <source>
        <dbReference type="SAM" id="MobiDB-lite"/>
    </source>
</evidence>
<feature type="region of interest" description="Disordered" evidence="15">
    <location>
        <begin position="204"/>
        <end position="234"/>
    </location>
</feature>
<dbReference type="InterPro" id="IPR036259">
    <property type="entry name" value="MFS_trans_sf"/>
</dbReference>
<keyword evidence="9 16" id="KW-1133">Transmembrane helix</keyword>
<dbReference type="InterPro" id="IPR018541">
    <property type="entry name" value="Ftsk_gamma"/>
</dbReference>
<feature type="domain" description="FtsK" evidence="17">
    <location>
        <begin position="384"/>
        <end position="594"/>
    </location>
</feature>
<evidence type="ECO:0000256" key="9">
    <source>
        <dbReference type="ARBA" id="ARBA00022989"/>
    </source>
</evidence>
<evidence type="ECO:0000256" key="7">
    <source>
        <dbReference type="ARBA" id="ARBA00022829"/>
    </source>
</evidence>
<reference evidence="18 19" key="1">
    <citation type="journal article" date="2016" name="Nat. Commun.">
        <title>Thousands of microbial genomes shed light on interconnected biogeochemical processes in an aquifer system.</title>
        <authorList>
            <person name="Anantharaman K."/>
            <person name="Brown C.T."/>
            <person name="Hug L.A."/>
            <person name="Sharon I."/>
            <person name="Castelle C.J."/>
            <person name="Probst A.J."/>
            <person name="Thomas B.C."/>
            <person name="Singh A."/>
            <person name="Wilkins M.J."/>
            <person name="Karaoz U."/>
            <person name="Brodie E.L."/>
            <person name="Williams K.H."/>
            <person name="Hubbard S.S."/>
            <person name="Banfield J.F."/>
        </authorList>
    </citation>
    <scope>NUCLEOTIDE SEQUENCE [LARGE SCALE GENOMIC DNA]</scope>
</reference>
<evidence type="ECO:0000256" key="5">
    <source>
        <dbReference type="ARBA" id="ARBA00022692"/>
    </source>
</evidence>
<evidence type="ECO:0000256" key="11">
    <source>
        <dbReference type="ARBA" id="ARBA00023136"/>
    </source>
</evidence>
<keyword evidence="3" id="KW-1003">Cell membrane</keyword>
<evidence type="ECO:0000313" key="18">
    <source>
        <dbReference type="EMBL" id="OHA46265.1"/>
    </source>
</evidence>
<evidence type="ECO:0000256" key="10">
    <source>
        <dbReference type="ARBA" id="ARBA00023125"/>
    </source>
</evidence>
<dbReference type="PANTHER" id="PTHR22683:SF41">
    <property type="entry name" value="DNA TRANSLOCASE FTSK"/>
    <property type="match status" value="1"/>
</dbReference>
<comment type="subcellular location">
    <subcellularLocation>
        <location evidence="1">Cell membrane</location>
        <topology evidence="1">Multi-pass membrane protein</topology>
    </subcellularLocation>
</comment>
<dbReference type="InterPro" id="IPR025199">
    <property type="entry name" value="FtsK_4TM"/>
</dbReference>
<evidence type="ECO:0000256" key="6">
    <source>
        <dbReference type="ARBA" id="ARBA00022741"/>
    </source>
</evidence>
<accession>A0A1G2PD60</accession>
<dbReference type="GO" id="GO:0051301">
    <property type="term" value="P:cell division"/>
    <property type="evidence" value="ECO:0007669"/>
    <property type="project" value="UniProtKB-KW"/>
</dbReference>
<evidence type="ECO:0000256" key="12">
    <source>
        <dbReference type="ARBA" id="ARBA00023306"/>
    </source>
</evidence>
<dbReference type="GO" id="GO:0005886">
    <property type="term" value="C:plasma membrane"/>
    <property type="evidence" value="ECO:0007669"/>
    <property type="project" value="UniProtKB-SubCell"/>
</dbReference>
<keyword evidence="4" id="KW-0132">Cell division</keyword>
<dbReference type="AlphaFoldDB" id="A0A1G2PD60"/>
<dbReference type="InterPro" id="IPR036390">
    <property type="entry name" value="WH_DNA-bd_sf"/>
</dbReference>
<dbReference type="InterPro" id="IPR041027">
    <property type="entry name" value="FtsK_alpha"/>
</dbReference>
<dbReference type="InterPro" id="IPR027417">
    <property type="entry name" value="P-loop_NTPase"/>
</dbReference>